<sequence length="172" mass="19798">LKYKKLYAQELIRKFECDEEDKKLNVLEAINFIGDAWKSVTQQTIRNCWEKTGILPNSEPETAIEEQRNLEKNDIENLQQVLSSETAKNIGGLTTYINDNEIVPTEEFLDDEQIIELATQSAEFDSSSSDKELVLVSHKEGLNALTTFIEYFEQQADAEFKAEDLHTLKKYN</sequence>
<dbReference type="Proteomes" id="UP000789901">
    <property type="component" value="Unassembled WGS sequence"/>
</dbReference>
<name>A0ABN7XJY6_GIGMA</name>
<gene>
    <name evidence="2" type="ORF">GMARGA_LOCUS43100</name>
</gene>
<feature type="non-terminal residue" evidence="2">
    <location>
        <position position="172"/>
    </location>
</feature>
<organism evidence="2 3">
    <name type="scientific">Gigaspora margarita</name>
    <dbReference type="NCBI Taxonomy" id="4874"/>
    <lineage>
        <taxon>Eukaryota</taxon>
        <taxon>Fungi</taxon>
        <taxon>Fungi incertae sedis</taxon>
        <taxon>Mucoromycota</taxon>
        <taxon>Glomeromycotina</taxon>
        <taxon>Glomeromycetes</taxon>
        <taxon>Diversisporales</taxon>
        <taxon>Gigasporaceae</taxon>
        <taxon>Gigaspora</taxon>
    </lineage>
</organism>
<feature type="non-terminal residue" evidence="2">
    <location>
        <position position="1"/>
    </location>
</feature>
<reference evidence="2 3" key="1">
    <citation type="submission" date="2021-06" db="EMBL/GenBank/DDBJ databases">
        <authorList>
            <person name="Kallberg Y."/>
            <person name="Tangrot J."/>
            <person name="Rosling A."/>
        </authorList>
    </citation>
    <scope>NUCLEOTIDE SEQUENCE [LARGE SCALE GENOMIC DNA]</scope>
    <source>
        <strain evidence="2 3">120-4 pot B 10/14</strain>
    </source>
</reference>
<evidence type="ECO:0000313" key="2">
    <source>
        <dbReference type="EMBL" id="CAG8854279.1"/>
    </source>
</evidence>
<accession>A0ABN7XJY6</accession>
<evidence type="ECO:0000313" key="3">
    <source>
        <dbReference type="Proteomes" id="UP000789901"/>
    </source>
</evidence>
<comment type="caution">
    <text evidence="2">The sequence shown here is derived from an EMBL/GenBank/DDBJ whole genome shotgun (WGS) entry which is preliminary data.</text>
</comment>
<feature type="domain" description="DDE-1" evidence="1">
    <location>
        <begin position="4"/>
        <end position="49"/>
    </location>
</feature>
<dbReference type="EMBL" id="CAJVQB010135671">
    <property type="protein sequence ID" value="CAG8854279.1"/>
    <property type="molecule type" value="Genomic_DNA"/>
</dbReference>
<keyword evidence="3" id="KW-1185">Reference proteome</keyword>
<protein>
    <submittedName>
        <fullName evidence="2">2540_t:CDS:1</fullName>
    </submittedName>
</protein>
<evidence type="ECO:0000259" key="1">
    <source>
        <dbReference type="Pfam" id="PF03184"/>
    </source>
</evidence>
<dbReference type="InterPro" id="IPR004875">
    <property type="entry name" value="DDE_SF_endonuclease_dom"/>
</dbReference>
<proteinExistence type="predicted"/>
<dbReference type="Pfam" id="PF03184">
    <property type="entry name" value="DDE_1"/>
    <property type="match status" value="1"/>
</dbReference>